<sequence length="549" mass="62846">MKLRLIIRIAIIVSIVLLCTGFGVYSFFRLNAVENQKDFNLYTLVPQSAMAVLETDRMAELVDDINGLSCSKDNHFLYASELFVYLKNYLHTLLEDTPHGFSKQMNKMLISFHEPDNPMNQVLYCSLGAGDYELVESFIRKYCSSSFPSKFFDYKGEEISIYPMPDGRFLAAYFTPDFLAISFQKRLIEQVIDARISKNSLIELPSFKLMHAGKNANVQATVYVRIKSVDMGKNTDGIRSQIYLGSWAEFDLKLNEDAIYCSGLSHGSDTTHTFINALRRQQSIEGFPGERLPLSTFFYDCWAISDMDAMCGFTAEQEYAKATYSDYIKERDEEWLDFLKTYAGDQVISCLFQSKDTVNKYPCAVMSVPVKNVLQAERRLQSLLYTTPKEVDAPPLPQDSPEYHLYPKSRGYRLFVLPRNTVLTQLTGITESALYTYVCFYRGHLLMAPDAVSLTAYIDAMENGEVLDDTPMYEEGIASLSQAYSFVMMVDMEEMLHQPETYVRLIPNFFFRQAKFFRHFILAVQFTCVEGTVYPNLVLLYKGDKGEVE</sequence>
<protein>
    <recommendedName>
        <fullName evidence="4">DUF3352 domain-containing protein</fullName>
    </recommendedName>
</protein>
<dbReference type="Proteomes" id="UP000184192">
    <property type="component" value="Unassembled WGS sequence"/>
</dbReference>
<accession>A0A1M6IQA8</accession>
<reference evidence="3" key="1">
    <citation type="submission" date="2016-11" db="EMBL/GenBank/DDBJ databases">
        <authorList>
            <person name="Varghese N."/>
            <person name="Submissions S."/>
        </authorList>
    </citation>
    <scope>NUCLEOTIDE SEQUENCE [LARGE SCALE GENOMIC DNA]</scope>
    <source>
        <strain evidence="3">DSM 26884</strain>
    </source>
</reference>
<keyword evidence="1" id="KW-1133">Transmembrane helix</keyword>
<gene>
    <name evidence="2" type="ORF">SAMN05444350_12463</name>
</gene>
<keyword evidence="1" id="KW-0472">Membrane</keyword>
<dbReference type="eggNOG" id="ENOG502ZD7B">
    <property type="taxonomic scope" value="Bacteria"/>
</dbReference>
<keyword evidence="1" id="KW-0812">Transmembrane</keyword>
<dbReference type="AlphaFoldDB" id="A0A1M6IQA8"/>
<dbReference type="GeneID" id="92713609"/>
<evidence type="ECO:0000313" key="2">
    <source>
        <dbReference type="EMBL" id="SHJ36631.1"/>
    </source>
</evidence>
<feature type="transmembrane region" description="Helical" evidence="1">
    <location>
        <begin position="5"/>
        <end position="28"/>
    </location>
</feature>
<evidence type="ECO:0008006" key="4">
    <source>
        <dbReference type="Google" id="ProtNLM"/>
    </source>
</evidence>
<evidence type="ECO:0000256" key="1">
    <source>
        <dbReference type="SAM" id="Phobius"/>
    </source>
</evidence>
<proteinExistence type="predicted"/>
<evidence type="ECO:0000313" key="3">
    <source>
        <dbReference type="Proteomes" id="UP000184192"/>
    </source>
</evidence>
<name>A0A1M6IQA8_9BACE</name>
<dbReference type="EMBL" id="FQZN01000024">
    <property type="protein sequence ID" value="SHJ36631.1"/>
    <property type="molecule type" value="Genomic_DNA"/>
</dbReference>
<dbReference type="RefSeq" id="WP_025831177.1">
    <property type="nucleotide sequence ID" value="NZ_FQZN01000024.1"/>
</dbReference>
<keyword evidence="3" id="KW-1185">Reference proteome</keyword>
<organism evidence="2 3">
    <name type="scientific">Bacteroides stercorirosoris</name>
    <dbReference type="NCBI Taxonomy" id="871324"/>
    <lineage>
        <taxon>Bacteria</taxon>
        <taxon>Pseudomonadati</taxon>
        <taxon>Bacteroidota</taxon>
        <taxon>Bacteroidia</taxon>
        <taxon>Bacteroidales</taxon>
        <taxon>Bacteroidaceae</taxon>
        <taxon>Bacteroides</taxon>
    </lineage>
</organism>